<keyword evidence="2" id="KW-1185">Reference proteome</keyword>
<sequence length="124" mass="14384">MPTFLWHIQQHRLQMHQSIFWCYQQVFCEAYHFARPSSSFGPVRTSYFIAHGSELGNPASCQTIDSPLGSRSTDDNALPGSLDHEGRFFILCYALVLRFPGSWMFWYERVFTGFIDQELPISKP</sequence>
<protein>
    <submittedName>
        <fullName evidence="1">Uncharacterized protein</fullName>
    </submittedName>
</protein>
<accession>A0ACB8BB87</accession>
<dbReference type="Proteomes" id="UP000790709">
    <property type="component" value="Unassembled WGS sequence"/>
</dbReference>
<reference evidence="1" key="1">
    <citation type="journal article" date="2021" name="New Phytol.">
        <title>Evolutionary innovations through gain and loss of genes in the ectomycorrhizal Boletales.</title>
        <authorList>
            <person name="Wu G."/>
            <person name="Miyauchi S."/>
            <person name="Morin E."/>
            <person name="Kuo A."/>
            <person name="Drula E."/>
            <person name="Varga T."/>
            <person name="Kohler A."/>
            <person name="Feng B."/>
            <person name="Cao Y."/>
            <person name="Lipzen A."/>
            <person name="Daum C."/>
            <person name="Hundley H."/>
            <person name="Pangilinan J."/>
            <person name="Johnson J."/>
            <person name="Barry K."/>
            <person name="LaButti K."/>
            <person name="Ng V."/>
            <person name="Ahrendt S."/>
            <person name="Min B."/>
            <person name="Choi I.G."/>
            <person name="Park H."/>
            <person name="Plett J.M."/>
            <person name="Magnuson J."/>
            <person name="Spatafora J.W."/>
            <person name="Nagy L.G."/>
            <person name="Henrissat B."/>
            <person name="Grigoriev I.V."/>
            <person name="Yang Z.L."/>
            <person name="Xu J."/>
            <person name="Martin F.M."/>
        </authorList>
    </citation>
    <scope>NUCLEOTIDE SEQUENCE</scope>
    <source>
        <strain evidence="1">KUC20120723A-06</strain>
    </source>
</reference>
<evidence type="ECO:0000313" key="2">
    <source>
        <dbReference type="Proteomes" id="UP000790709"/>
    </source>
</evidence>
<dbReference type="EMBL" id="MU266469">
    <property type="protein sequence ID" value="KAH7922874.1"/>
    <property type="molecule type" value="Genomic_DNA"/>
</dbReference>
<name>A0ACB8BB87_9AGAM</name>
<gene>
    <name evidence="1" type="ORF">BV22DRAFT_1036997</name>
</gene>
<comment type="caution">
    <text evidence="1">The sequence shown here is derived from an EMBL/GenBank/DDBJ whole genome shotgun (WGS) entry which is preliminary data.</text>
</comment>
<proteinExistence type="predicted"/>
<evidence type="ECO:0000313" key="1">
    <source>
        <dbReference type="EMBL" id="KAH7922874.1"/>
    </source>
</evidence>
<organism evidence="1 2">
    <name type="scientific">Leucogyrophana mollusca</name>
    <dbReference type="NCBI Taxonomy" id="85980"/>
    <lineage>
        <taxon>Eukaryota</taxon>
        <taxon>Fungi</taxon>
        <taxon>Dikarya</taxon>
        <taxon>Basidiomycota</taxon>
        <taxon>Agaricomycotina</taxon>
        <taxon>Agaricomycetes</taxon>
        <taxon>Agaricomycetidae</taxon>
        <taxon>Boletales</taxon>
        <taxon>Boletales incertae sedis</taxon>
        <taxon>Leucogyrophana</taxon>
    </lineage>
</organism>